<keyword evidence="1" id="KW-0812">Transmembrane</keyword>
<keyword evidence="1" id="KW-1133">Transmembrane helix</keyword>
<dbReference type="Proteomes" id="UP000295244">
    <property type="component" value="Unassembled WGS sequence"/>
</dbReference>
<accession>A0A4R1BL54</accession>
<reference evidence="2 3" key="1">
    <citation type="submission" date="2019-03" db="EMBL/GenBank/DDBJ databases">
        <title>Whole genome sequence of a novel Rubrobacter taiwanensis strain, isolated from Yellowstone National Park.</title>
        <authorList>
            <person name="Freed S."/>
            <person name="Ramaley R.F."/>
            <person name="Kyndt J.A."/>
        </authorList>
    </citation>
    <scope>NUCLEOTIDE SEQUENCE [LARGE SCALE GENOMIC DNA]</scope>
    <source>
        <strain evidence="2 3">Yellowstone</strain>
    </source>
</reference>
<dbReference type="EMBL" id="SKBU01000013">
    <property type="protein sequence ID" value="TCJ18066.1"/>
    <property type="molecule type" value="Genomic_DNA"/>
</dbReference>
<dbReference type="RefSeq" id="WP_132690138.1">
    <property type="nucleotide sequence ID" value="NZ_SKBU01000013.1"/>
</dbReference>
<evidence type="ECO:0000313" key="2">
    <source>
        <dbReference type="EMBL" id="TCJ18066.1"/>
    </source>
</evidence>
<proteinExistence type="predicted"/>
<keyword evidence="1" id="KW-0472">Membrane</keyword>
<evidence type="ECO:0000256" key="1">
    <source>
        <dbReference type="SAM" id="Phobius"/>
    </source>
</evidence>
<feature type="transmembrane region" description="Helical" evidence="1">
    <location>
        <begin position="43"/>
        <end position="63"/>
    </location>
</feature>
<organism evidence="2 3">
    <name type="scientific">Rubrobacter taiwanensis</name>
    <dbReference type="NCBI Taxonomy" id="185139"/>
    <lineage>
        <taxon>Bacteria</taxon>
        <taxon>Bacillati</taxon>
        <taxon>Actinomycetota</taxon>
        <taxon>Rubrobacteria</taxon>
        <taxon>Rubrobacterales</taxon>
        <taxon>Rubrobacteraceae</taxon>
        <taxon>Rubrobacter</taxon>
    </lineage>
</organism>
<dbReference type="AlphaFoldDB" id="A0A4R1BL54"/>
<gene>
    <name evidence="2" type="ORF">E0L93_06510</name>
</gene>
<name>A0A4R1BL54_9ACTN</name>
<evidence type="ECO:0000313" key="3">
    <source>
        <dbReference type="Proteomes" id="UP000295244"/>
    </source>
</evidence>
<keyword evidence="3" id="KW-1185">Reference proteome</keyword>
<feature type="transmembrane region" description="Helical" evidence="1">
    <location>
        <begin position="20"/>
        <end position="37"/>
    </location>
</feature>
<protein>
    <submittedName>
        <fullName evidence="2">Uncharacterized protein</fullName>
    </submittedName>
</protein>
<comment type="caution">
    <text evidence="2">The sequence shown here is derived from an EMBL/GenBank/DDBJ whole genome shotgun (WGS) entry which is preliminary data.</text>
</comment>
<sequence>MSALYSLGVLFVSGVMRWILLYWPAISGAAFLALMGWELERTLTAGVAVVILQGTWTLMYVVYMSNREV</sequence>